<evidence type="ECO:0000259" key="3">
    <source>
        <dbReference type="Pfam" id="PF00501"/>
    </source>
</evidence>
<evidence type="ECO:0000313" key="4">
    <source>
        <dbReference type="EMBL" id="RIB15904.1"/>
    </source>
</evidence>
<proteinExistence type="inferred from homology"/>
<protein>
    <recommendedName>
        <fullName evidence="3">AMP-dependent synthetase/ligase domain-containing protein</fullName>
    </recommendedName>
</protein>
<comment type="caution">
    <text evidence="4">The sequence shown here is derived from an EMBL/GenBank/DDBJ whole genome shotgun (WGS) entry which is preliminary data.</text>
</comment>
<dbReference type="EMBL" id="QKWP01000715">
    <property type="protein sequence ID" value="RIB15904.1"/>
    <property type="molecule type" value="Genomic_DNA"/>
</dbReference>
<dbReference type="PANTHER" id="PTHR24096:SF149">
    <property type="entry name" value="AMP-BINDING DOMAIN-CONTAINING PROTEIN-RELATED"/>
    <property type="match status" value="1"/>
</dbReference>
<dbReference type="Proteomes" id="UP000266673">
    <property type="component" value="Unassembled WGS sequence"/>
</dbReference>
<keyword evidence="5" id="KW-1185">Reference proteome</keyword>
<dbReference type="AlphaFoldDB" id="A0A397V068"/>
<accession>A0A397V068</accession>
<dbReference type="Pfam" id="PF00501">
    <property type="entry name" value="AMP-binding"/>
    <property type="match status" value="1"/>
</dbReference>
<reference evidence="4 5" key="1">
    <citation type="submission" date="2018-06" db="EMBL/GenBank/DDBJ databases">
        <title>Comparative genomics reveals the genomic features of Rhizophagus irregularis, R. cerebriforme, R. diaphanum and Gigaspora rosea, and their symbiotic lifestyle signature.</title>
        <authorList>
            <person name="Morin E."/>
            <person name="San Clemente H."/>
            <person name="Chen E.C.H."/>
            <person name="De La Providencia I."/>
            <person name="Hainaut M."/>
            <person name="Kuo A."/>
            <person name="Kohler A."/>
            <person name="Murat C."/>
            <person name="Tang N."/>
            <person name="Roy S."/>
            <person name="Loubradou J."/>
            <person name="Henrissat B."/>
            <person name="Grigoriev I.V."/>
            <person name="Corradi N."/>
            <person name="Roux C."/>
            <person name="Martin F.M."/>
        </authorList>
    </citation>
    <scope>NUCLEOTIDE SEQUENCE [LARGE SCALE GENOMIC DNA]</scope>
    <source>
        <strain evidence="4 5">DAOM 194757</strain>
    </source>
</reference>
<dbReference type="OrthoDB" id="1898221at2759"/>
<evidence type="ECO:0000256" key="1">
    <source>
        <dbReference type="ARBA" id="ARBA00006432"/>
    </source>
</evidence>
<name>A0A397V068_9GLOM</name>
<dbReference type="GO" id="GO:0016405">
    <property type="term" value="F:CoA-ligase activity"/>
    <property type="evidence" value="ECO:0007669"/>
    <property type="project" value="TreeGrafter"/>
</dbReference>
<sequence>MIFKSKYRDIKIPQVGIYQYVTSNPNKISEDKVIYVDGITGKSYTFSEFKHESKKFAAGLQDKLEFKCEDILAIFSHNLVHQYPELLETAIEASIDAKIPTSRLLLFGDKKIKGYKPYRSILIGDREIEPIYYTPEEANSTTAYLHSSGTTGKQKCIEHTHTSAVAMLAQRIISEYKLGPHSITMGVTQFCHSYSLGNIVHATLIHGATTIIYSSFNVKTFFESIQKFKIIHIYVVPEIILKLINNPLAQQFDLSSVDMIISGRAPLYDRLKRKFCEMFKIPILQTYGLTETSIILLPHPDTIKNAVPGSIGILAPNIKAKILSEDGHELGYNEPGELWVHGPNIMTSYFNNKEVTDNVIIKMDFLTQEILHMLINKRISLLVVEKKI</sequence>
<dbReference type="InterPro" id="IPR042099">
    <property type="entry name" value="ANL_N_sf"/>
</dbReference>
<dbReference type="SUPFAM" id="SSF56801">
    <property type="entry name" value="Acetyl-CoA synthetase-like"/>
    <property type="match status" value="1"/>
</dbReference>
<evidence type="ECO:0000313" key="5">
    <source>
        <dbReference type="Proteomes" id="UP000266673"/>
    </source>
</evidence>
<dbReference type="InterPro" id="IPR000873">
    <property type="entry name" value="AMP-dep_synth/lig_dom"/>
</dbReference>
<organism evidence="4 5">
    <name type="scientific">Gigaspora rosea</name>
    <dbReference type="NCBI Taxonomy" id="44941"/>
    <lineage>
        <taxon>Eukaryota</taxon>
        <taxon>Fungi</taxon>
        <taxon>Fungi incertae sedis</taxon>
        <taxon>Mucoromycota</taxon>
        <taxon>Glomeromycotina</taxon>
        <taxon>Glomeromycetes</taxon>
        <taxon>Diversisporales</taxon>
        <taxon>Gigasporaceae</taxon>
        <taxon>Gigaspora</taxon>
    </lineage>
</organism>
<gene>
    <name evidence="4" type="ORF">C2G38_2191349</name>
</gene>
<dbReference type="STRING" id="44941.A0A397V068"/>
<feature type="domain" description="AMP-dependent synthetase/ligase" evidence="3">
    <location>
        <begin position="135"/>
        <end position="350"/>
    </location>
</feature>
<dbReference type="Gene3D" id="3.40.50.12780">
    <property type="entry name" value="N-terminal domain of ligase-like"/>
    <property type="match status" value="1"/>
</dbReference>
<keyword evidence="2" id="KW-0436">Ligase</keyword>
<dbReference type="PANTHER" id="PTHR24096">
    <property type="entry name" value="LONG-CHAIN-FATTY-ACID--COA LIGASE"/>
    <property type="match status" value="1"/>
</dbReference>
<evidence type="ECO:0000256" key="2">
    <source>
        <dbReference type="ARBA" id="ARBA00022598"/>
    </source>
</evidence>
<comment type="similarity">
    <text evidence="1">Belongs to the ATP-dependent AMP-binding enzyme family.</text>
</comment>